<accession>A0A7K0D6K4</accession>
<comment type="caution">
    <text evidence="2">The sequence shown here is derived from an EMBL/GenBank/DDBJ whole genome shotgun (WGS) entry which is preliminary data.</text>
</comment>
<dbReference type="OrthoDB" id="981191at2"/>
<dbReference type="Pfam" id="PF13577">
    <property type="entry name" value="SnoaL_4"/>
    <property type="match status" value="1"/>
</dbReference>
<dbReference type="InterPro" id="IPR037401">
    <property type="entry name" value="SnoaL-like"/>
</dbReference>
<organism evidence="2 3">
    <name type="scientific">Nocardia macrotermitis</name>
    <dbReference type="NCBI Taxonomy" id="2585198"/>
    <lineage>
        <taxon>Bacteria</taxon>
        <taxon>Bacillati</taxon>
        <taxon>Actinomycetota</taxon>
        <taxon>Actinomycetes</taxon>
        <taxon>Mycobacteriales</taxon>
        <taxon>Nocardiaceae</taxon>
        <taxon>Nocardia</taxon>
    </lineage>
</organism>
<dbReference type="Gene3D" id="3.10.450.50">
    <property type="match status" value="1"/>
</dbReference>
<feature type="domain" description="SnoaL-like" evidence="1">
    <location>
        <begin position="5"/>
        <end position="128"/>
    </location>
</feature>
<dbReference type="CDD" id="cd00531">
    <property type="entry name" value="NTF2_like"/>
    <property type="match status" value="1"/>
</dbReference>
<proteinExistence type="predicted"/>
<gene>
    <name evidence="2" type="ORF">NRB20_40610</name>
</gene>
<dbReference type="InterPro" id="IPR032710">
    <property type="entry name" value="NTF2-like_dom_sf"/>
</dbReference>
<dbReference type="Proteomes" id="UP000438448">
    <property type="component" value="Unassembled WGS sequence"/>
</dbReference>
<name>A0A7K0D6K4_9NOCA</name>
<dbReference type="EMBL" id="WEGK01000008">
    <property type="protein sequence ID" value="MQY20952.1"/>
    <property type="molecule type" value="Genomic_DNA"/>
</dbReference>
<dbReference type="SUPFAM" id="SSF54427">
    <property type="entry name" value="NTF2-like"/>
    <property type="match status" value="1"/>
</dbReference>
<keyword evidence="3" id="KW-1185">Reference proteome</keyword>
<evidence type="ECO:0000313" key="3">
    <source>
        <dbReference type="Proteomes" id="UP000438448"/>
    </source>
</evidence>
<sequence>MSVRQISDQLEITALLNTYARAVDSQDWELWRSVFTEDARIDYSSAPGGTAGPRDQIAEWLRTNVALLPMTQHYITNVEIEVEGDTAAVRAMFYNPMQLPGVEGLSFCGGYYHHRLVLTAEGWRSRELREENMWFGNQPFAADTPGRDSNRRHQQ</sequence>
<dbReference type="RefSeq" id="WP_153411673.1">
    <property type="nucleotide sequence ID" value="NZ_WEGK01000008.1"/>
</dbReference>
<evidence type="ECO:0000259" key="1">
    <source>
        <dbReference type="Pfam" id="PF13577"/>
    </source>
</evidence>
<dbReference type="AlphaFoldDB" id="A0A7K0D6K4"/>
<protein>
    <recommendedName>
        <fullName evidence="1">SnoaL-like domain-containing protein</fullName>
    </recommendedName>
</protein>
<reference evidence="2 3" key="1">
    <citation type="submission" date="2019-10" db="EMBL/GenBank/DDBJ databases">
        <title>Nocardia macrotermitis sp. nov. and Nocardia aurantia sp. nov., isolated from the gut of fungus growing-termite Macrotermes natalensis.</title>
        <authorList>
            <person name="Benndorf R."/>
            <person name="Schwitalla J."/>
            <person name="Martin K."/>
            <person name="De Beer W."/>
            <person name="Kaster A.-K."/>
            <person name="Vollmers J."/>
            <person name="Poulsen M."/>
            <person name="Beemelmanns C."/>
        </authorList>
    </citation>
    <scope>NUCLEOTIDE SEQUENCE [LARGE SCALE GENOMIC DNA]</scope>
    <source>
        <strain evidence="2 3">RB20</strain>
    </source>
</reference>
<evidence type="ECO:0000313" key="2">
    <source>
        <dbReference type="EMBL" id="MQY20952.1"/>
    </source>
</evidence>